<gene>
    <name evidence="1" type="ORF">VTK73DRAFT_2739</name>
</gene>
<sequence>MVKPEHGHGKFSSTTRDDCPVSLTILLSSRPESEPFRSYTTHQSMGRDRSHMPCCATAISEKGLGRAVGVWMVRTIQAGKLAILP</sequence>
<protein>
    <submittedName>
        <fullName evidence="1">Uncharacterized protein</fullName>
    </submittedName>
</protein>
<evidence type="ECO:0000313" key="1">
    <source>
        <dbReference type="EMBL" id="KAL1843710.1"/>
    </source>
</evidence>
<dbReference type="Proteomes" id="UP001586593">
    <property type="component" value="Unassembled WGS sequence"/>
</dbReference>
<comment type="caution">
    <text evidence="1">The sequence shown here is derived from an EMBL/GenBank/DDBJ whole genome shotgun (WGS) entry which is preliminary data.</text>
</comment>
<reference evidence="1 2" key="1">
    <citation type="journal article" date="2024" name="Commun. Biol.">
        <title>Comparative genomic analysis of thermophilic fungi reveals convergent evolutionary adaptations and gene losses.</title>
        <authorList>
            <person name="Steindorff A.S."/>
            <person name="Aguilar-Pontes M.V."/>
            <person name="Robinson A.J."/>
            <person name="Andreopoulos B."/>
            <person name="LaButti K."/>
            <person name="Kuo A."/>
            <person name="Mondo S."/>
            <person name="Riley R."/>
            <person name="Otillar R."/>
            <person name="Haridas S."/>
            <person name="Lipzen A."/>
            <person name="Grimwood J."/>
            <person name="Schmutz J."/>
            <person name="Clum A."/>
            <person name="Reid I.D."/>
            <person name="Moisan M.C."/>
            <person name="Butler G."/>
            <person name="Nguyen T.T.M."/>
            <person name="Dewar K."/>
            <person name="Conant G."/>
            <person name="Drula E."/>
            <person name="Henrissat B."/>
            <person name="Hansel C."/>
            <person name="Singer S."/>
            <person name="Hutchinson M.I."/>
            <person name="de Vries R.P."/>
            <person name="Natvig D.O."/>
            <person name="Powell A.J."/>
            <person name="Tsang A."/>
            <person name="Grigoriev I.V."/>
        </authorList>
    </citation>
    <scope>NUCLEOTIDE SEQUENCE [LARGE SCALE GENOMIC DNA]</scope>
    <source>
        <strain evidence="1 2">ATCC 24622</strain>
    </source>
</reference>
<dbReference type="EMBL" id="JAZHXJ010001798">
    <property type="protein sequence ID" value="KAL1843710.1"/>
    <property type="molecule type" value="Genomic_DNA"/>
</dbReference>
<accession>A0ABR3VPH3</accession>
<evidence type="ECO:0000313" key="2">
    <source>
        <dbReference type="Proteomes" id="UP001586593"/>
    </source>
</evidence>
<proteinExistence type="predicted"/>
<organism evidence="1 2">
    <name type="scientific">Phialemonium thermophilum</name>
    <dbReference type="NCBI Taxonomy" id="223376"/>
    <lineage>
        <taxon>Eukaryota</taxon>
        <taxon>Fungi</taxon>
        <taxon>Dikarya</taxon>
        <taxon>Ascomycota</taxon>
        <taxon>Pezizomycotina</taxon>
        <taxon>Sordariomycetes</taxon>
        <taxon>Sordariomycetidae</taxon>
        <taxon>Cephalothecales</taxon>
        <taxon>Cephalothecaceae</taxon>
        <taxon>Phialemonium</taxon>
    </lineage>
</organism>
<keyword evidence="2" id="KW-1185">Reference proteome</keyword>
<name>A0ABR3VPH3_9PEZI</name>